<evidence type="ECO:0000256" key="2">
    <source>
        <dbReference type="ARBA" id="ARBA00022516"/>
    </source>
</evidence>
<evidence type="ECO:0000256" key="10">
    <source>
        <dbReference type="ARBA" id="ARBA00029438"/>
    </source>
</evidence>
<keyword evidence="7 11" id="KW-0460">Magnesium</keyword>
<dbReference type="HOGENOM" id="CLU_017814_0_0_2"/>
<evidence type="ECO:0000256" key="1">
    <source>
        <dbReference type="ARBA" id="ARBA00022490"/>
    </source>
</evidence>
<organism evidence="14 15">
    <name type="scientific">Thermoproteus tenax (strain ATCC 35583 / DSM 2078 / JCM 9277 / NBRC 100435 / Kra 1)</name>
    <dbReference type="NCBI Taxonomy" id="768679"/>
    <lineage>
        <taxon>Archaea</taxon>
        <taxon>Thermoproteota</taxon>
        <taxon>Thermoprotei</taxon>
        <taxon>Thermoproteales</taxon>
        <taxon>Thermoproteaceae</taxon>
        <taxon>Thermoproteus</taxon>
    </lineage>
</organism>
<gene>
    <name evidence="11 14" type="primary">mvk</name>
    <name evidence="14" type="ordered locus">TTX_1803</name>
</gene>
<accession>G4RLH9</accession>
<dbReference type="GO" id="GO:0019287">
    <property type="term" value="P:isopentenyl diphosphate biosynthetic process, mevalonate pathway"/>
    <property type="evidence" value="ECO:0007669"/>
    <property type="project" value="UniProtKB-UniRule"/>
</dbReference>
<dbReference type="InterPro" id="IPR036554">
    <property type="entry name" value="GHMP_kinase_C_sf"/>
</dbReference>
<dbReference type="RefSeq" id="WP_014127678.1">
    <property type="nucleotide sequence ID" value="NC_016070.1"/>
</dbReference>
<dbReference type="Pfam" id="PF00288">
    <property type="entry name" value="GHMP_kinases_N"/>
    <property type="match status" value="1"/>
</dbReference>
<keyword evidence="9 11" id="KW-0414">Isoprene biosynthesis</keyword>
<keyword evidence="6 11" id="KW-0067">ATP-binding</keyword>
<comment type="subcellular location">
    <subcellularLocation>
        <location evidence="11">Cytoplasm</location>
    </subcellularLocation>
</comment>
<dbReference type="GO" id="GO:0004496">
    <property type="term" value="F:mevalonate kinase activity"/>
    <property type="evidence" value="ECO:0007669"/>
    <property type="project" value="UniProtKB-UniRule"/>
</dbReference>
<evidence type="ECO:0000313" key="15">
    <source>
        <dbReference type="Proteomes" id="UP000002654"/>
    </source>
</evidence>
<comment type="cofactor">
    <cofactor evidence="11">
        <name>Mg(2+)</name>
        <dbReference type="ChEBI" id="CHEBI:18420"/>
    </cofactor>
</comment>
<comment type="function">
    <text evidence="11">Catalyzes the phosphorylation of (R)-mevalonate (MVA) to (R)-mevalonate 5-phosphate (MVAP). Functions in the mevalonate (MVA) pathway leading to isopentenyl diphosphate (IPP), a key precursor for the biosynthesis of isoprenoid compounds such as archaeal membrane lipids.</text>
</comment>
<protein>
    <recommendedName>
        <fullName evidence="11">Mevalonate kinase</fullName>
        <shortName evidence="11">MK</shortName>
        <shortName evidence="11">MVK</shortName>
        <ecNumber evidence="11">2.7.1.36</ecNumber>
    </recommendedName>
</protein>
<dbReference type="KEGG" id="ttn:TTX_1803"/>
<comment type="pathway">
    <text evidence="10 11">Isoprenoid biosynthesis; isopentenyl diphosphate biosynthesis via mevalonate pathway; isopentenyl diphosphate from (R)-mevalonate: step 1/3.</text>
</comment>
<dbReference type="InterPro" id="IPR014721">
    <property type="entry name" value="Ribsml_uS5_D2-typ_fold_subgr"/>
</dbReference>
<evidence type="ECO:0000256" key="8">
    <source>
        <dbReference type="ARBA" id="ARBA00023098"/>
    </source>
</evidence>
<dbReference type="HAMAP" id="MF_00217">
    <property type="entry name" value="Mevalonate_kinase"/>
    <property type="match status" value="1"/>
</dbReference>
<dbReference type="OrthoDB" id="19001at2157"/>
<evidence type="ECO:0000313" key="14">
    <source>
        <dbReference type="EMBL" id="CCC82424.1"/>
    </source>
</evidence>
<dbReference type="InterPro" id="IPR022937">
    <property type="entry name" value="Mevalonate_kinase_arc"/>
</dbReference>
<dbReference type="PANTHER" id="PTHR43290">
    <property type="entry name" value="MEVALONATE KINASE"/>
    <property type="match status" value="1"/>
</dbReference>
<dbReference type="PRINTS" id="PR00959">
    <property type="entry name" value="MEVGALKINASE"/>
</dbReference>
<evidence type="ECO:0000256" key="4">
    <source>
        <dbReference type="ARBA" id="ARBA00022741"/>
    </source>
</evidence>
<dbReference type="SUPFAM" id="SSF55060">
    <property type="entry name" value="GHMP Kinase, C-terminal domain"/>
    <property type="match status" value="1"/>
</dbReference>
<keyword evidence="15" id="KW-1185">Reference proteome</keyword>
<evidence type="ECO:0000256" key="5">
    <source>
        <dbReference type="ARBA" id="ARBA00022777"/>
    </source>
</evidence>
<evidence type="ECO:0000256" key="11">
    <source>
        <dbReference type="HAMAP-Rule" id="MF_00217"/>
    </source>
</evidence>
<dbReference type="Gene3D" id="3.30.230.10">
    <property type="match status" value="1"/>
</dbReference>
<keyword evidence="3 11" id="KW-0808">Transferase</keyword>
<sequence length="314" mass="33618">MIRVFAPGVIKLFGEHAVVYGQPAIATAVDRGAWVLCERGERTVIRAGPAQAQIEYDLDGDVAWARGHEPFLSYVKTALRKAGESFGPLKASFEVKNDFPPSVGAATSASVSVAILKAYSACLGVDVSGEELARLAHKVELEVQGAASPMDTAVSALGGVLRIETSPFRYRRLATPIRELVLAVLPRRGTTKEIVAEVRGLKSRHKSIDAVIEAIGKIADEAEECLSRGDLVCLGELMEVNNWLLGALSVVGHEVVLLLHNLRPYIYGGKISGAGRGGVVVLLPKDAERLAEALKSMGIQHYHVRIDEGGARLV</sequence>
<evidence type="ECO:0000256" key="3">
    <source>
        <dbReference type="ARBA" id="ARBA00022679"/>
    </source>
</evidence>
<comment type="catalytic activity">
    <reaction evidence="11">
        <text>(R)-mevalonate + ATP = (R)-5-phosphomevalonate + ADP + H(+)</text>
        <dbReference type="Rhea" id="RHEA:17065"/>
        <dbReference type="ChEBI" id="CHEBI:15378"/>
        <dbReference type="ChEBI" id="CHEBI:30616"/>
        <dbReference type="ChEBI" id="CHEBI:36464"/>
        <dbReference type="ChEBI" id="CHEBI:58146"/>
        <dbReference type="ChEBI" id="CHEBI:456216"/>
        <dbReference type="EC" id="2.7.1.36"/>
    </reaction>
</comment>
<dbReference type="EC" id="2.7.1.36" evidence="11"/>
<evidence type="ECO:0000259" key="12">
    <source>
        <dbReference type="Pfam" id="PF00288"/>
    </source>
</evidence>
<dbReference type="PANTHER" id="PTHR43290:SF2">
    <property type="entry name" value="MEVALONATE KINASE"/>
    <property type="match status" value="1"/>
</dbReference>
<dbReference type="InterPro" id="IPR006205">
    <property type="entry name" value="Mev_gal_kin"/>
</dbReference>
<keyword evidence="4 11" id="KW-0547">Nucleotide-binding</keyword>
<dbReference type="NCBIfam" id="TIGR00549">
    <property type="entry name" value="mevalon_kin"/>
    <property type="match status" value="1"/>
</dbReference>
<evidence type="ECO:0000256" key="6">
    <source>
        <dbReference type="ARBA" id="ARBA00022840"/>
    </source>
</evidence>
<keyword evidence="2 11" id="KW-0444">Lipid biosynthesis</keyword>
<dbReference type="InterPro" id="IPR020568">
    <property type="entry name" value="Ribosomal_Su5_D2-typ_SF"/>
</dbReference>
<dbReference type="SUPFAM" id="SSF54211">
    <property type="entry name" value="Ribosomal protein S5 domain 2-like"/>
    <property type="match status" value="1"/>
</dbReference>
<comment type="caution">
    <text evidence="11">Lacks conserved residue(s) required for the propagation of feature annotation.</text>
</comment>
<dbReference type="GO" id="GO:0005829">
    <property type="term" value="C:cytosol"/>
    <property type="evidence" value="ECO:0007669"/>
    <property type="project" value="TreeGrafter"/>
</dbReference>
<dbReference type="InterPro" id="IPR013750">
    <property type="entry name" value="GHMP_kinase_C_dom"/>
</dbReference>
<dbReference type="Gene3D" id="3.30.70.890">
    <property type="entry name" value="GHMP kinase, C-terminal domain"/>
    <property type="match status" value="1"/>
</dbReference>
<dbReference type="InterPro" id="IPR006204">
    <property type="entry name" value="GHMP_kinase_N_dom"/>
</dbReference>
<reference evidence="14 15" key="1">
    <citation type="journal article" date="2011" name="PLoS ONE">
        <title>The complete genome sequence of Thermoproteus tenax: a physiologically versatile member of the Crenarchaeota.</title>
        <authorList>
            <person name="Siebers B."/>
            <person name="Zaparty M."/>
            <person name="Raddatz G."/>
            <person name="Tjaden B."/>
            <person name="Albers S.V."/>
            <person name="Bell S.D."/>
            <person name="Blombach F."/>
            <person name="Kletzin A."/>
            <person name="Kyrpides N."/>
            <person name="Lanz C."/>
            <person name="Plagens A."/>
            <person name="Rampp M."/>
            <person name="Rosinus A."/>
            <person name="von Jan M."/>
            <person name="Makarova K.S."/>
            <person name="Klenk H.P."/>
            <person name="Schuster S.C."/>
            <person name="Hensel R."/>
        </authorList>
    </citation>
    <scope>NUCLEOTIDE SEQUENCE [LARGE SCALE GENOMIC DNA]</scope>
    <source>
        <strain evidence="15">ATCC 35583 / DSM 2078 / JCM 9277 / NBRC 100435 / Kra 1</strain>
    </source>
</reference>
<dbReference type="EMBL" id="FN869859">
    <property type="protein sequence ID" value="CCC82424.1"/>
    <property type="molecule type" value="Genomic_DNA"/>
</dbReference>
<keyword evidence="5 11" id="KW-0418">Kinase</keyword>
<dbReference type="Proteomes" id="UP000002654">
    <property type="component" value="Chromosome"/>
</dbReference>
<dbReference type="UniPathway" id="UPA00057">
    <property type="reaction ID" value="UER00098"/>
</dbReference>
<feature type="active site" description="Proton acceptor" evidence="11">
    <location>
        <position position="151"/>
    </location>
</feature>
<feature type="domain" description="GHMP kinase N-terminal" evidence="12">
    <location>
        <begin position="74"/>
        <end position="159"/>
    </location>
</feature>
<name>G4RLH9_THETK</name>
<dbReference type="GeneID" id="11262690"/>
<dbReference type="GO" id="GO:0005524">
    <property type="term" value="F:ATP binding"/>
    <property type="evidence" value="ECO:0007669"/>
    <property type="project" value="UniProtKB-UniRule"/>
</dbReference>
<dbReference type="GO" id="GO:0000287">
    <property type="term" value="F:magnesium ion binding"/>
    <property type="evidence" value="ECO:0007669"/>
    <property type="project" value="UniProtKB-UniRule"/>
</dbReference>
<evidence type="ECO:0000256" key="9">
    <source>
        <dbReference type="ARBA" id="ARBA00023229"/>
    </source>
</evidence>
<dbReference type="PaxDb" id="768679-TTX_1803"/>
<keyword evidence="8 11" id="KW-0443">Lipid metabolism</keyword>
<dbReference type="PATRIC" id="fig|768679.9.peg.1828"/>
<dbReference type="AlphaFoldDB" id="G4RLH9"/>
<keyword evidence="1 11" id="KW-0963">Cytoplasm</keyword>
<feature type="domain" description="GHMP kinase C-terminal" evidence="13">
    <location>
        <begin position="223"/>
        <end position="298"/>
    </location>
</feature>
<dbReference type="Pfam" id="PF08544">
    <property type="entry name" value="GHMP_kinases_C"/>
    <property type="match status" value="1"/>
</dbReference>
<dbReference type="STRING" id="768679.TTX_1803"/>
<evidence type="ECO:0000259" key="13">
    <source>
        <dbReference type="Pfam" id="PF08544"/>
    </source>
</evidence>
<comment type="similarity">
    <text evidence="11">Belongs to the GHMP kinase family. Mevalonate kinase subfamily.</text>
</comment>
<comment type="subunit">
    <text evidence="11">Homodimer.</text>
</comment>
<proteinExistence type="inferred from homology"/>
<dbReference type="eggNOG" id="arCOG01028">
    <property type="taxonomic scope" value="Archaea"/>
</dbReference>
<evidence type="ECO:0000256" key="7">
    <source>
        <dbReference type="ARBA" id="ARBA00022842"/>
    </source>
</evidence>